<protein>
    <recommendedName>
        <fullName evidence="2">BURP domain-containing protein</fullName>
    </recommendedName>
</protein>
<dbReference type="EMBL" id="CM004389">
    <property type="protein sequence ID" value="OAY55074.1"/>
    <property type="molecule type" value="Genomic_DNA"/>
</dbReference>
<evidence type="ECO:0000259" key="2">
    <source>
        <dbReference type="PROSITE" id="PS51277"/>
    </source>
</evidence>
<dbReference type="InterPro" id="IPR044816">
    <property type="entry name" value="BURP"/>
</dbReference>
<dbReference type="PROSITE" id="PS51277">
    <property type="entry name" value="BURP"/>
    <property type="match status" value="1"/>
</dbReference>
<dbReference type="InterPro" id="IPR004873">
    <property type="entry name" value="BURP_dom"/>
</dbReference>
<accession>A0A2C9W731</accession>
<evidence type="ECO:0000256" key="1">
    <source>
        <dbReference type="SAM" id="SignalP"/>
    </source>
</evidence>
<feature type="chain" id="PRO_5012429076" description="BURP domain-containing protein" evidence="1">
    <location>
        <begin position="31"/>
        <end position="320"/>
    </location>
</feature>
<sequence length="320" mass="36234">MVATGIISMEFHLLLIFALFTAIVLKGSHASVPAELYWQSMLPNTPFPKALKDFLYPADIGKKITFSFPEDYMPENSLDTPNLATYDVAYWPDNRKFVKTSISNATTVYFLYHDLLPGKSMRIIFTKSTNGSNFLPRKIAESIPFSSNKFPEILNYFSIKSTSKEAEIMKQTIEECEAPPIRGEDKYCATSLESLVDLVAAKFGQNVQAFYNEAEEENKKQEYTILQGIKMMGENHMVCHKQKYAYAVFYCHRIKDTKVYKVPLMGVDGSKAEAAVVCHMDTSAWHPHHYAFQILNVKPGGPSICHFLINSDTIVWISTS</sequence>
<dbReference type="Pfam" id="PF03181">
    <property type="entry name" value="BURP"/>
    <property type="match status" value="1"/>
</dbReference>
<dbReference type="STRING" id="3983.A0A2C9W731"/>
<feature type="domain" description="BURP" evidence="2">
    <location>
        <begin position="109"/>
        <end position="318"/>
    </location>
</feature>
<evidence type="ECO:0000313" key="3">
    <source>
        <dbReference type="EMBL" id="OAY55074.1"/>
    </source>
</evidence>
<name>A0A2C9W731_MANES</name>
<dbReference type="AlphaFoldDB" id="A0A2C9W731"/>
<dbReference type="SMART" id="SM01045">
    <property type="entry name" value="BURP"/>
    <property type="match status" value="1"/>
</dbReference>
<organism evidence="3">
    <name type="scientific">Manihot esculenta</name>
    <name type="common">Cassava</name>
    <name type="synonym">Jatropha manihot</name>
    <dbReference type="NCBI Taxonomy" id="3983"/>
    <lineage>
        <taxon>Eukaryota</taxon>
        <taxon>Viridiplantae</taxon>
        <taxon>Streptophyta</taxon>
        <taxon>Embryophyta</taxon>
        <taxon>Tracheophyta</taxon>
        <taxon>Spermatophyta</taxon>
        <taxon>Magnoliopsida</taxon>
        <taxon>eudicotyledons</taxon>
        <taxon>Gunneridae</taxon>
        <taxon>Pentapetalae</taxon>
        <taxon>rosids</taxon>
        <taxon>fabids</taxon>
        <taxon>Malpighiales</taxon>
        <taxon>Euphorbiaceae</taxon>
        <taxon>Crotonoideae</taxon>
        <taxon>Manihoteae</taxon>
        <taxon>Manihot</taxon>
    </lineage>
</organism>
<gene>
    <name evidence="3" type="ORF">MANES_03G125800</name>
</gene>
<proteinExistence type="predicted"/>
<reference evidence="3" key="1">
    <citation type="submission" date="2016-02" db="EMBL/GenBank/DDBJ databases">
        <title>WGS assembly of Manihot esculenta.</title>
        <authorList>
            <person name="Bredeson J.V."/>
            <person name="Prochnik S.E."/>
            <person name="Lyons J.B."/>
            <person name="Schmutz J."/>
            <person name="Grimwood J."/>
            <person name="Vrebalov J."/>
            <person name="Bart R.S."/>
            <person name="Amuge T."/>
            <person name="Ferguson M.E."/>
            <person name="Green R."/>
            <person name="Putnam N."/>
            <person name="Stites J."/>
            <person name="Rounsley S."/>
            <person name="Rokhsar D.S."/>
        </authorList>
    </citation>
    <scope>NUCLEOTIDE SEQUENCE [LARGE SCALE GENOMIC DNA]</scope>
    <source>
        <tissue evidence="3">Leaf</tissue>
    </source>
</reference>
<dbReference type="PANTHER" id="PTHR31236:SF28">
    <property type="entry name" value="BURP DOMAIN-CONTAINING PROTEIN"/>
    <property type="match status" value="1"/>
</dbReference>
<keyword evidence="1" id="KW-0732">Signal</keyword>
<feature type="signal peptide" evidence="1">
    <location>
        <begin position="1"/>
        <end position="30"/>
    </location>
</feature>
<dbReference type="PANTHER" id="PTHR31236">
    <property type="entry name" value="BURP DOMAIN PROTEIN USPL1-LIKE"/>
    <property type="match status" value="1"/>
</dbReference>